<dbReference type="InterPro" id="IPR001466">
    <property type="entry name" value="Beta-lactam-related"/>
</dbReference>
<dbReference type="Proteomes" id="UP000075615">
    <property type="component" value="Unassembled WGS sequence"/>
</dbReference>
<name>A0A150X2Z7_9BACT</name>
<evidence type="ECO:0000256" key="2">
    <source>
        <dbReference type="SAM" id="SignalP"/>
    </source>
</evidence>
<reference evidence="4 5" key="1">
    <citation type="submission" date="2016-01" db="EMBL/GenBank/DDBJ databases">
        <title>Genome sequencing of Roseivirga echinicomitans KMM 6058.</title>
        <authorList>
            <person name="Selvaratnam C."/>
            <person name="Thevarajoo S."/>
            <person name="Goh K.M."/>
            <person name="Ee R."/>
            <person name="Chan K.-G."/>
            <person name="Chong C.S."/>
        </authorList>
    </citation>
    <scope>NUCLEOTIDE SEQUENCE [LARGE SCALE GENOMIC DNA]</scope>
    <source>
        <strain evidence="4 5">KMM 6058</strain>
    </source>
</reference>
<evidence type="ECO:0000313" key="5">
    <source>
        <dbReference type="Proteomes" id="UP000075615"/>
    </source>
</evidence>
<organism evidence="4 5">
    <name type="scientific">Roseivirga echinicomitans</name>
    <dbReference type="NCBI Taxonomy" id="296218"/>
    <lineage>
        <taxon>Bacteria</taxon>
        <taxon>Pseudomonadati</taxon>
        <taxon>Bacteroidota</taxon>
        <taxon>Cytophagia</taxon>
        <taxon>Cytophagales</taxon>
        <taxon>Roseivirgaceae</taxon>
        <taxon>Roseivirga</taxon>
    </lineage>
</organism>
<feature type="chain" id="PRO_5007573977" description="Beta-lactamase-related domain-containing protein" evidence="2">
    <location>
        <begin position="21"/>
        <end position="455"/>
    </location>
</feature>
<dbReference type="InterPro" id="IPR050789">
    <property type="entry name" value="Diverse_Enzym_Activities"/>
</dbReference>
<protein>
    <recommendedName>
        <fullName evidence="3">Beta-lactamase-related domain-containing protein</fullName>
    </recommendedName>
</protein>
<dbReference type="GO" id="GO:0016787">
    <property type="term" value="F:hydrolase activity"/>
    <property type="evidence" value="ECO:0007669"/>
    <property type="project" value="UniProtKB-KW"/>
</dbReference>
<evidence type="ECO:0000313" key="4">
    <source>
        <dbReference type="EMBL" id="KYG73100.1"/>
    </source>
</evidence>
<feature type="signal peptide" evidence="2">
    <location>
        <begin position="1"/>
        <end position="20"/>
    </location>
</feature>
<evidence type="ECO:0000259" key="3">
    <source>
        <dbReference type="Pfam" id="PF00144"/>
    </source>
</evidence>
<dbReference type="PANTHER" id="PTHR43283:SF11">
    <property type="entry name" value="BETA-LACTAMASE-RELATED DOMAIN-CONTAINING PROTEIN"/>
    <property type="match status" value="1"/>
</dbReference>
<proteinExistence type="predicted"/>
<dbReference type="Gene3D" id="3.40.710.10">
    <property type="entry name" value="DD-peptidase/beta-lactamase superfamily"/>
    <property type="match status" value="1"/>
</dbReference>
<dbReference type="Pfam" id="PF00144">
    <property type="entry name" value="Beta-lactamase"/>
    <property type="match status" value="1"/>
</dbReference>
<dbReference type="InterPro" id="IPR012338">
    <property type="entry name" value="Beta-lactam/transpept-like"/>
</dbReference>
<sequence length="455" mass="51200">MIRNIFLLASLILSSFSSMARQTDFQVKEKTPVKIESIFNKLIDGKPEELGINSAALEAGIQSIIQQALDSGAFPGCQLLIAKDGIVFYEKSFGYHTYDQSIEVKNSDIYDLASVTKTTAATLALMKLHDEGKFSLEENFGHYFPKIATGEKADLPIRDVLAHQAGLKAWIPYWSEVQRKNGKYKWNTVKPDSSRRFPYRISETGLFLHKDFKEKKIYKMIKRTKVSDDKSYLYSGLPFYLFPELVERESGEAFDVFLNNNFYKPLGAETLGFKPKERFSLDRIVPTEVDDFFRMETLHGDVHDEGAAMMLGVSGNAGLFSDARDLAKVYQMLLNGGVYDGKEYLSAATIKEFTDCQFCETGNRRGLGFDKPLVDYSFSASSVAQHASPASFGHTGYTGTFVWADPATGLLFVFLSNRVNPTRDNSKIYQLNVRPNIHNLVYNLLEEGSYGLGQR</sequence>
<dbReference type="PANTHER" id="PTHR43283">
    <property type="entry name" value="BETA-LACTAMASE-RELATED"/>
    <property type="match status" value="1"/>
</dbReference>
<dbReference type="SUPFAM" id="SSF56601">
    <property type="entry name" value="beta-lactamase/transpeptidase-like"/>
    <property type="match status" value="1"/>
</dbReference>
<keyword evidence="1" id="KW-0378">Hydrolase</keyword>
<dbReference type="EMBL" id="LRDB01000050">
    <property type="protein sequence ID" value="KYG73100.1"/>
    <property type="molecule type" value="Genomic_DNA"/>
</dbReference>
<dbReference type="AlphaFoldDB" id="A0A150X2Z7"/>
<dbReference type="STRING" id="296218.AWN68_10450"/>
<gene>
    <name evidence="4" type="ORF">AWN68_10450</name>
</gene>
<keyword evidence="2" id="KW-0732">Signal</keyword>
<accession>A0A150X2Z7</accession>
<comment type="caution">
    <text evidence="4">The sequence shown here is derived from an EMBL/GenBank/DDBJ whole genome shotgun (WGS) entry which is preliminary data.</text>
</comment>
<keyword evidence="5" id="KW-1185">Reference proteome</keyword>
<feature type="domain" description="Beta-lactamase-related" evidence="3">
    <location>
        <begin position="62"/>
        <end position="426"/>
    </location>
</feature>
<evidence type="ECO:0000256" key="1">
    <source>
        <dbReference type="ARBA" id="ARBA00022801"/>
    </source>
</evidence>